<protein>
    <submittedName>
        <fullName evidence="2">Uncharacterized protein</fullName>
    </submittedName>
</protein>
<feature type="region of interest" description="Disordered" evidence="1">
    <location>
        <begin position="153"/>
        <end position="193"/>
    </location>
</feature>
<name>A0AAN8RJ26_9PEZI</name>
<accession>A0AAN8RJ26</accession>
<evidence type="ECO:0000313" key="3">
    <source>
        <dbReference type="Proteomes" id="UP001313282"/>
    </source>
</evidence>
<dbReference type="AlphaFoldDB" id="A0AAN8RJ26"/>
<organism evidence="2 3">
    <name type="scientific">Orbilia javanica</name>
    <dbReference type="NCBI Taxonomy" id="47235"/>
    <lineage>
        <taxon>Eukaryota</taxon>
        <taxon>Fungi</taxon>
        <taxon>Dikarya</taxon>
        <taxon>Ascomycota</taxon>
        <taxon>Pezizomycotina</taxon>
        <taxon>Orbiliomycetes</taxon>
        <taxon>Orbiliales</taxon>
        <taxon>Orbiliaceae</taxon>
        <taxon>Orbilia</taxon>
    </lineage>
</organism>
<feature type="compositionally biased region" description="Basic and acidic residues" evidence="1">
    <location>
        <begin position="10"/>
        <end position="20"/>
    </location>
</feature>
<evidence type="ECO:0000256" key="1">
    <source>
        <dbReference type="SAM" id="MobiDB-lite"/>
    </source>
</evidence>
<dbReference type="EMBL" id="JAVHNR010000012">
    <property type="protein sequence ID" value="KAK6330045.1"/>
    <property type="molecule type" value="Genomic_DNA"/>
</dbReference>
<proteinExistence type="predicted"/>
<gene>
    <name evidence="2" type="ORF">TWF718_003473</name>
</gene>
<evidence type="ECO:0000313" key="2">
    <source>
        <dbReference type="EMBL" id="KAK6330045.1"/>
    </source>
</evidence>
<reference evidence="2 3" key="1">
    <citation type="submission" date="2019-10" db="EMBL/GenBank/DDBJ databases">
        <authorList>
            <person name="Palmer J.M."/>
        </authorList>
    </citation>
    <scope>NUCLEOTIDE SEQUENCE [LARGE SCALE GENOMIC DNA]</scope>
    <source>
        <strain evidence="2 3">TWF718</strain>
    </source>
</reference>
<sequence>MSNLDAQQELVREPQFEEHPGPPGRRQHYPPYIPKPRTHNITNKVLQEAFSVQFYNSCTMDWQDIKMSAVVKVFKVGPLLEHSSEFEPAVKGFNHQSLVVKQKIYDKFVANILTVDVSHEVRNILFAMLESASEDRWLFVWLAGQIIRSWPKPQDPAADPIPHAPQDWSPRASSHEVVGDEGSETRQSRIQWH</sequence>
<feature type="region of interest" description="Disordered" evidence="1">
    <location>
        <begin position="1"/>
        <end position="33"/>
    </location>
</feature>
<dbReference type="Proteomes" id="UP001313282">
    <property type="component" value="Unassembled WGS sequence"/>
</dbReference>
<feature type="compositionally biased region" description="Basic and acidic residues" evidence="1">
    <location>
        <begin position="173"/>
        <end position="187"/>
    </location>
</feature>
<comment type="caution">
    <text evidence="2">The sequence shown here is derived from an EMBL/GenBank/DDBJ whole genome shotgun (WGS) entry which is preliminary data.</text>
</comment>
<keyword evidence="3" id="KW-1185">Reference proteome</keyword>